<keyword evidence="2" id="KW-1185">Reference proteome</keyword>
<comment type="caution">
    <text evidence="1">The sequence shown here is derived from an EMBL/GenBank/DDBJ whole genome shotgun (WGS) entry which is preliminary data.</text>
</comment>
<organism evidence="1 2">
    <name type="scientific">Deinococcus marmoris</name>
    <dbReference type="NCBI Taxonomy" id="249408"/>
    <lineage>
        <taxon>Bacteria</taxon>
        <taxon>Thermotogati</taxon>
        <taxon>Deinococcota</taxon>
        <taxon>Deinococci</taxon>
        <taxon>Deinococcales</taxon>
        <taxon>Deinococcaceae</taxon>
        <taxon>Deinococcus</taxon>
    </lineage>
</organism>
<name>A0A1U7NVA0_9DEIO</name>
<evidence type="ECO:0008006" key="3">
    <source>
        <dbReference type="Google" id="ProtNLM"/>
    </source>
</evidence>
<dbReference type="RefSeq" id="WP_075834810.1">
    <property type="nucleotide sequence ID" value="NZ_MSTI01000126.1"/>
</dbReference>
<protein>
    <recommendedName>
        <fullName evidence="3">BrnT family toxin</fullName>
    </recommendedName>
</protein>
<reference evidence="1 2" key="1">
    <citation type="submission" date="2017-01" db="EMBL/GenBank/DDBJ databases">
        <title>Genome Analysis of Deinococcus marmoris KOPRI26562.</title>
        <authorList>
            <person name="Kim J.H."/>
            <person name="Oh H.-M."/>
        </authorList>
    </citation>
    <scope>NUCLEOTIDE SEQUENCE [LARGE SCALE GENOMIC DNA]</scope>
    <source>
        <strain evidence="1 2">KOPRI26562</strain>
    </source>
</reference>
<dbReference type="EMBL" id="MSTI01000126">
    <property type="protein sequence ID" value="OLV16844.1"/>
    <property type="molecule type" value="Genomic_DNA"/>
</dbReference>
<dbReference type="OrthoDB" id="72290at2"/>
<accession>A0A1U7NVA0</accession>
<dbReference type="STRING" id="249408.BOO71_0010741"/>
<sequence>MDFDWDAANLEHIARHKVEADEVEEMVGDPAALVRTAHRGPRNQKRYAFVGATEAERVLAVILEERGERSRTVTARPASIEERRAYAAQEENND</sequence>
<dbReference type="Gene3D" id="3.10.450.530">
    <property type="entry name" value="Ribonuclease toxin, BrnT, of type II toxin-antitoxin system"/>
    <property type="match status" value="1"/>
</dbReference>
<dbReference type="InterPro" id="IPR038573">
    <property type="entry name" value="BrnT_sf"/>
</dbReference>
<evidence type="ECO:0000313" key="2">
    <source>
        <dbReference type="Proteomes" id="UP000186607"/>
    </source>
</evidence>
<proteinExistence type="predicted"/>
<dbReference type="InterPro" id="IPR007460">
    <property type="entry name" value="BrnT_toxin"/>
</dbReference>
<dbReference type="Pfam" id="PF04365">
    <property type="entry name" value="BrnT_toxin"/>
    <property type="match status" value="1"/>
</dbReference>
<evidence type="ECO:0000313" key="1">
    <source>
        <dbReference type="EMBL" id="OLV16844.1"/>
    </source>
</evidence>
<dbReference type="AlphaFoldDB" id="A0A1U7NVA0"/>
<gene>
    <name evidence="1" type="ORF">BOO71_0010741</name>
</gene>
<dbReference type="Proteomes" id="UP000186607">
    <property type="component" value="Unassembled WGS sequence"/>
</dbReference>